<name>A0A1A9VSK8_GLOAU</name>
<dbReference type="Pfam" id="PF00651">
    <property type="entry name" value="BTB"/>
    <property type="match status" value="1"/>
</dbReference>
<evidence type="ECO:0000313" key="3">
    <source>
        <dbReference type="EnsemblMetazoa" id="GAUT046085-PA"/>
    </source>
</evidence>
<dbReference type="EnsemblMetazoa" id="GAUT046085-RA">
    <property type="protein sequence ID" value="GAUT046085-PA"/>
    <property type="gene ID" value="GAUT046085"/>
</dbReference>
<dbReference type="Gene3D" id="3.30.710.10">
    <property type="entry name" value="Potassium Channel Kv1.1, Chain A"/>
    <property type="match status" value="1"/>
</dbReference>
<feature type="domain" description="MATH" evidence="2">
    <location>
        <begin position="13"/>
        <end position="101"/>
    </location>
</feature>
<proteinExistence type="predicted"/>
<organism evidence="3 4">
    <name type="scientific">Glossina austeni</name>
    <name type="common">Savannah tsetse fly</name>
    <dbReference type="NCBI Taxonomy" id="7395"/>
    <lineage>
        <taxon>Eukaryota</taxon>
        <taxon>Metazoa</taxon>
        <taxon>Ecdysozoa</taxon>
        <taxon>Arthropoda</taxon>
        <taxon>Hexapoda</taxon>
        <taxon>Insecta</taxon>
        <taxon>Pterygota</taxon>
        <taxon>Neoptera</taxon>
        <taxon>Endopterygota</taxon>
        <taxon>Diptera</taxon>
        <taxon>Brachycera</taxon>
        <taxon>Muscomorpha</taxon>
        <taxon>Hippoboscoidea</taxon>
        <taxon>Glossinidae</taxon>
        <taxon>Glossina</taxon>
    </lineage>
</organism>
<dbReference type="SUPFAM" id="SSF49599">
    <property type="entry name" value="TRAF domain-like"/>
    <property type="match status" value="1"/>
</dbReference>
<keyword evidence="4" id="KW-1185">Reference proteome</keyword>
<accession>A0A1A9VSK8</accession>
<evidence type="ECO:0000259" key="2">
    <source>
        <dbReference type="Pfam" id="PF22486"/>
    </source>
</evidence>
<reference evidence="3" key="1">
    <citation type="submission" date="2020-05" db="UniProtKB">
        <authorList>
            <consortium name="EnsemblMetazoa"/>
        </authorList>
    </citation>
    <scope>IDENTIFICATION</scope>
    <source>
        <strain evidence="3">TTRI</strain>
    </source>
</reference>
<dbReference type="InterPro" id="IPR000210">
    <property type="entry name" value="BTB/POZ_dom"/>
</dbReference>
<evidence type="ECO:0000313" key="4">
    <source>
        <dbReference type="Proteomes" id="UP000078200"/>
    </source>
</evidence>
<dbReference type="PANTHER" id="PTHR24413">
    <property type="entry name" value="SPECKLE-TYPE POZ PROTEIN"/>
    <property type="match status" value="1"/>
</dbReference>
<dbReference type="InterPro" id="IPR008974">
    <property type="entry name" value="TRAF-like"/>
</dbReference>
<dbReference type="Gene3D" id="2.60.210.10">
    <property type="entry name" value="Apoptosis, Tumor Necrosis Factor Receptor Associated Protein 2, Chain A"/>
    <property type="match status" value="1"/>
</dbReference>
<dbReference type="InterPro" id="IPR011333">
    <property type="entry name" value="SKP1/BTB/POZ_sf"/>
</dbReference>
<evidence type="ECO:0000259" key="1">
    <source>
        <dbReference type="Pfam" id="PF00651"/>
    </source>
</evidence>
<feature type="domain" description="BTB" evidence="1">
    <location>
        <begin position="131"/>
        <end position="161"/>
    </location>
</feature>
<dbReference type="SUPFAM" id="SSF54695">
    <property type="entry name" value="POZ domain"/>
    <property type="match status" value="1"/>
</dbReference>
<protein>
    <submittedName>
        <fullName evidence="3">BTB domain-containing protein</fullName>
    </submittedName>
</protein>
<dbReference type="Pfam" id="PF22486">
    <property type="entry name" value="MATH_2"/>
    <property type="match status" value="1"/>
</dbReference>
<sequence length="195" mass="22384">MHTPFFRHFYKLINPKMLKTVNEKNLSLFLHCTTPPVKAKFNVSILNAKREEETVRREEKVYYFSKEKHSSWGYDYVMFMDMLLSKAKVLLPEDKLTITCGIGEVNIVNISHQSKILHCKVIEENLTEDLGNLFDNEKCSDIALSVEEHEIKAHRAILTASGDGNDGVNIVNETLIATRRDIKRKTMYPVIGIKG</sequence>
<dbReference type="GO" id="GO:0030163">
    <property type="term" value="P:protein catabolic process"/>
    <property type="evidence" value="ECO:0007669"/>
    <property type="project" value="UniProtKB-ARBA"/>
</dbReference>
<dbReference type="AlphaFoldDB" id="A0A1A9VSK8"/>
<dbReference type="VEuPathDB" id="VectorBase:GAUT046085"/>
<dbReference type="InterPro" id="IPR002083">
    <property type="entry name" value="MATH/TRAF_dom"/>
</dbReference>
<dbReference type="STRING" id="7395.A0A1A9VSK8"/>
<dbReference type="Proteomes" id="UP000078200">
    <property type="component" value="Unassembled WGS sequence"/>
</dbReference>